<reference evidence="3 4" key="1">
    <citation type="submission" date="2020-07" db="EMBL/GenBank/DDBJ databases">
        <title>Whole genome sequence of Sphingobium yanoikuyae A3.</title>
        <authorList>
            <person name="Han S.-S."/>
        </authorList>
    </citation>
    <scope>NUCLEOTIDE SEQUENCE [LARGE SCALE GENOMIC DNA]</scope>
    <source>
        <strain evidence="3 4">A3</strain>
    </source>
</reference>
<accession>A0A9X7UBP6</accession>
<gene>
    <name evidence="3" type="ORF">H3V42_07250</name>
</gene>
<evidence type="ECO:0000259" key="2">
    <source>
        <dbReference type="Pfam" id="PF13401"/>
    </source>
</evidence>
<dbReference type="AlphaFoldDB" id="A0A9X7UBP6"/>
<dbReference type="SUPFAM" id="SSF47681">
    <property type="entry name" value="C-terminal domain of B transposition protein"/>
    <property type="match status" value="1"/>
</dbReference>
<dbReference type="GO" id="GO:0016887">
    <property type="term" value="F:ATP hydrolysis activity"/>
    <property type="evidence" value="ECO:0007669"/>
    <property type="project" value="InterPro"/>
</dbReference>
<dbReference type="InterPro" id="IPR036733">
    <property type="entry name" value="B_transposit_C_sf"/>
</dbReference>
<dbReference type="GO" id="GO:0006313">
    <property type="term" value="P:DNA transposition"/>
    <property type="evidence" value="ECO:0007669"/>
    <property type="project" value="InterPro"/>
</dbReference>
<dbReference type="SUPFAM" id="SSF52540">
    <property type="entry name" value="P-loop containing nucleoside triphosphate hydrolases"/>
    <property type="match status" value="1"/>
</dbReference>
<protein>
    <submittedName>
        <fullName evidence="3">AAA family ATPase</fullName>
    </submittedName>
</protein>
<feature type="domain" description="B transposition protein C-terminal" evidence="1">
    <location>
        <begin position="245"/>
        <end position="320"/>
    </location>
</feature>
<dbReference type="InterPro" id="IPR027417">
    <property type="entry name" value="P-loop_NTPase"/>
</dbReference>
<dbReference type="InterPro" id="IPR049945">
    <property type="entry name" value="AAA_22"/>
</dbReference>
<dbReference type="PANTHER" id="PTHR35894">
    <property type="entry name" value="GENERAL SECRETION PATHWAY PROTEIN A-RELATED"/>
    <property type="match status" value="1"/>
</dbReference>
<dbReference type="Proteomes" id="UP000515377">
    <property type="component" value="Chromosome"/>
</dbReference>
<dbReference type="Gene3D" id="1.10.1180.10">
    <property type="entry name" value="B transposition protein, C-terminal domain"/>
    <property type="match status" value="1"/>
</dbReference>
<sequence>MININEIEATPDFVLDQREWLIAHKAETGFSWTRLENPIGRAGSTLSAFCGGTYNNSKFERGNEKIAQEVYRYRQTLKAQEELRIEAPEIPPFFETRAARMAMSLATWAQRGRVGVLVGTPGVGKTEGLIEYTNRASNAYFIRCRKSMKTITALCKAVLIAMGNKAARGSSDDLSRWVVSELKFKNALLIFDDAQHLNIDMLEEIRGWWDEREITVGVLLVGNEHVSSQMEGTSRTAPYLAQLFSRVSQTMVIAQAYPEDAEAQAAAWGVHDEKAVAILKDIASRPGGLRDCTFTLEVAVTIARSKGEELTGKHIAEAFAQRASRPVAA</sequence>
<dbReference type="InterPro" id="IPR009084">
    <property type="entry name" value="B_transpositn_C"/>
</dbReference>
<dbReference type="EMBL" id="CP060122">
    <property type="protein sequence ID" value="QNG47398.1"/>
    <property type="molecule type" value="Genomic_DNA"/>
</dbReference>
<evidence type="ECO:0000313" key="4">
    <source>
        <dbReference type="Proteomes" id="UP000515377"/>
    </source>
</evidence>
<name>A0A9X7UBP6_SPHYA</name>
<dbReference type="InterPro" id="IPR052026">
    <property type="entry name" value="ExeA_AAA_ATPase_DNA-bind"/>
</dbReference>
<organism evidence="3 4">
    <name type="scientific">Sphingobium yanoikuyae</name>
    <name type="common">Sphingomonas yanoikuyae</name>
    <dbReference type="NCBI Taxonomy" id="13690"/>
    <lineage>
        <taxon>Bacteria</taxon>
        <taxon>Pseudomonadati</taxon>
        <taxon>Pseudomonadota</taxon>
        <taxon>Alphaproteobacteria</taxon>
        <taxon>Sphingomonadales</taxon>
        <taxon>Sphingomonadaceae</taxon>
        <taxon>Sphingobium</taxon>
    </lineage>
</organism>
<proteinExistence type="predicted"/>
<dbReference type="Pfam" id="PF13401">
    <property type="entry name" value="AAA_22"/>
    <property type="match status" value="1"/>
</dbReference>
<evidence type="ECO:0000259" key="1">
    <source>
        <dbReference type="Pfam" id="PF09077"/>
    </source>
</evidence>
<dbReference type="Gene3D" id="3.40.50.300">
    <property type="entry name" value="P-loop containing nucleotide triphosphate hydrolases"/>
    <property type="match status" value="1"/>
</dbReference>
<dbReference type="PANTHER" id="PTHR35894:SF5">
    <property type="entry name" value="MU-LIKE PROPHAGE FLUMU DNA TRANSPOSITION PROTEIN B"/>
    <property type="match status" value="1"/>
</dbReference>
<evidence type="ECO:0000313" key="3">
    <source>
        <dbReference type="EMBL" id="QNG47398.1"/>
    </source>
</evidence>
<dbReference type="GO" id="GO:0003677">
    <property type="term" value="F:DNA binding"/>
    <property type="evidence" value="ECO:0007669"/>
    <property type="project" value="InterPro"/>
</dbReference>
<feature type="domain" description="ORC1/DEAH AAA+ ATPase" evidence="2">
    <location>
        <begin position="111"/>
        <end position="228"/>
    </location>
</feature>
<dbReference type="Pfam" id="PF09077">
    <property type="entry name" value="Phage-MuB_C"/>
    <property type="match status" value="1"/>
</dbReference>